<proteinExistence type="predicted"/>
<evidence type="ECO:0000313" key="1">
    <source>
        <dbReference type="EMBL" id="HCY80907.1"/>
    </source>
</evidence>
<comment type="caution">
    <text evidence="1">The sequence shown here is derived from an EMBL/GenBank/DDBJ whole genome shotgun (WGS) entry which is preliminary data.</text>
</comment>
<dbReference type="SUPFAM" id="SSF53756">
    <property type="entry name" value="UDP-Glycosyltransferase/glycogen phosphorylase"/>
    <property type="match status" value="1"/>
</dbReference>
<reference evidence="1 2" key="1">
    <citation type="journal article" date="2018" name="Nat. Biotechnol.">
        <title>A standardized bacterial taxonomy based on genome phylogeny substantially revises the tree of life.</title>
        <authorList>
            <person name="Parks D.H."/>
            <person name="Chuvochina M."/>
            <person name="Waite D.W."/>
            <person name="Rinke C."/>
            <person name="Skarshewski A."/>
            <person name="Chaumeil P.A."/>
            <person name="Hugenholtz P."/>
        </authorList>
    </citation>
    <scope>NUCLEOTIDE SEQUENCE [LARGE SCALE GENOMIC DNA]</scope>
    <source>
        <strain evidence="1">UBA10227</strain>
    </source>
</reference>
<protein>
    <submittedName>
        <fullName evidence="1">Uncharacterized protein</fullName>
    </submittedName>
</protein>
<gene>
    <name evidence="1" type="ORF">DHV22_04505</name>
</gene>
<evidence type="ECO:0000313" key="2">
    <source>
        <dbReference type="Proteomes" id="UP000263268"/>
    </source>
</evidence>
<dbReference type="Gene3D" id="3.40.50.2000">
    <property type="entry name" value="Glycogen Phosphorylase B"/>
    <property type="match status" value="1"/>
</dbReference>
<accession>A0A3D6BQJ7</accession>
<dbReference type="Proteomes" id="UP000263268">
    <property type="component" value="Unassembled WGS sequence"/>
</dbReference>
<dbReference type="EMBL" id="DPRK01000076">
    <property type="protein sequence ID" value="HCY80907.1"/>
    <property type="molecule type" value="Genomic_DNA"/>
</dbReference>
<name>A0A3D6BQJ7_9FLAO</name>
<organism evidence="1 2">
    <name type="scientific">Xanthomarina gelatinilytica</name>
    <dbReference type="NCBI Taxonomy" id="1137281"/>
    <lineage>
        <taxon>Bacteria</taxon>
        <taxon>Pseudomonadati</taxon>
        <taxon>Bacteroidota</taxon>
        <taxon>Flavobacteriia</taxon>
        <taxon>Flavobacteriales</taxon>
        <taxon>Flavobacteriaceae</taxon>
        <taxon>Xanthomarina</taxon>
    </lineage>
</organism>
<sequence>MTGGLQEQVTNGREWFGWGIQPASKSVIGSLQVPYIYEDRISKEDFINTLKKALKISNKNYKKMSSQGIAHVKENYNFDNYEKQWVELMDRVVEEHGSWDSRKGYKTWHLMEVA</sequence>
<dbReference type="AlphaFoldDB" id="A0A3D6BQJ7"/>